<dbReference type="PANTHER" id="PTHR10083:SF374">
    <property type="entry name" value="BPTI_KUNITZ INHIBITOR DOMAIN-CONTAINING PROTEIN"/>
    <property type="match status" value="1"/>
</dbReference>
<accession>A0ABR4QBP4</accession>
<keyword evidence="1" id="KW-1015">Disulfide bond</keyword>
<keyword evidence="4" id="KW-0722">Serine protease inhibitor</keyword>
<dbReference type="CDD" id="cd00109">
    <property type="entry name" value="Kunitz-type"/>
    <property type="match status" value="1"/>
</dbReference>
<protein>
    <submittedName>
        <fullName evidence="4">Kunitz-type serine protease inhibitor spermatin</fullName>
    </submittedName>
</protein>
<feature type="chain" id="PRO_5045320273" evidence="2">
    <location>
        <begin position="21"/>
        <end position="79"/>
    </location>
</feature>
<dbReference type="InterPro" id="IPR002223">
    <property type="entry name" value="Kunitz_BPTI"/>
</dbReference>
<evidence type="ECO:0000256" key="2">
    <source>
        <dbReference type="SAM" id="SignalP"/>
    </source>
</evidence>
<reference evidence="4 5" key="1">
    <citation type="journal article" date="2022" name="Front. Cell. Infect. Microbiol.">
        <title>The Genomes of Two Strains of Taenia crassiceps the Animal Model for the Study of Human Cysticercosis.</title>
        <authorList>
            <person name="Bobes R.J."/>
            <person name="Estrada K."/>
            <person name="Rios-Valencia D.G."/>
            <person name="Calderon-Gallegos A."/>
            <person name="de la Torre P."/>
            <person name="Carrero J.C."/>
            <person name="Sanchez-Flores A."/>
            <person name="Laclette J.P."/>
        </authorList>
    </citation>
    <scope>NUCLEOTIDE SEQUENCE [LARGE SCALE GENOMIC DNA]</scope>
    <source>
        <strain evidence="4">WFUcys</strain>
    </source>
</reference>
<keyword evidence="5" id="KW-1185">Reference proteome</keyword>
<evidence type="ECO:0000256" key="1">
    <source>
        <dbReference type="ARBA" id="ARBA00023157"/>
    </source>
</evidence>
<feature type="domain" description="BPTI/Kunitz inhibitor" evidence="3">
    <location>
        <begin position="25"/>
        <end position="75"/>
    </location>
</feature>
<dbReference type="PROSITE" id="PS50279">
    <property type="entry name" value="BPTI_KUNITZ_2"/>
    <property type="match status" value="1"/>
</dbReference>
<name>A0ABR4QBP4_9CEST</name>
<keyword evidence="2" id="KW-0732">Signal</keyword>
<evidence type="ECO:0000259" key="3">
    <source>
        <dbReference type="PROSITE" id="PS50279"/>
    </source>
</evidence>
<evidence type="ECO:0000313" key="5">
    <source>
        <dbReference type="Proteomes" id="UP001651158"/>
    </source>
</evidence>
<dbReference type="Pfam" id="PF00014">
    <property type="entry name" value="Kunitz_BPTI"/>
    <property type="match status" value="1"/>
</dbReference>
<dbReference type="PROSITE" id="PS00280">
    <property type="entry name" value="BPTI_KUNITZ_1"/>
    <property type="match status" value="1"/>
</dbReference>
<dbReference type="SMART" id="SM00131">
    <property type="entry name" value="KU"/>
    <property type="match status" value="1"/>
</dbReference>
<dbReference type="PRINTS" id="PR00759">
    <property type="entry name" value="BASICPTASE"/>
</dbReference>
<sequence length="79" mass="9173">MNKLILFALVVLCVTCFSQGKVNICTLPMDKGLCKSHIKSYAYNPKKNRCERFFYTGCGGNANRFKHKRDCKRYCIKKK</sequence>
<organism evidence="4 5">
    <name type="scientific">Taenia crassiceps</name>
    <dbReference type="NCBI Taxonomy" id="6207"/>
    <lineage>
        <taxon>Eukaryota</taxon>
        <taxon>Metazoa</taxon>
        <taxon>Spiralia</taxon>
        <taxon>Lophotrochozoa</taxon>
        <taxon>Platyhelminthes</taxon>
        <taxon>Cestoda</taxon>
        <taxon>Eucestoda</taxon>
        <taxon>Cyclophyllidea</taxon>
        <taxon>Taeniidae</taxon>
        <taxon>Taenia</taxon>
    </lineage>
</organism>
<dbReference type="InterPro" id="IPR020901">
    <property type="entry name" value="Prtase_inh_Kunz-CS"/>
</dbReference>
<keyword evidence="4" id="KW-0646">Protease inhibitor</keyword>
<feature type="signal peptide" evidence="2">
    <location>
        <begin position="1"/>
        <end position="20"/>
    </location>
</feature>
<dbReference type="GO" id="GO:0004867">
    <property type="term" value="F:serine-type endopeptidase inhibitor activity"/>
    <property type="evidence" value="ECO:0007669"/>
    <property type="project" value="UniProtKB-KW"/>
</dbReference>
<dbReference type="Proteomes" id="UP001651158">
    <property type="component" value="Unassembled WGS sequence"/>
</dbReference>
<dbReference type="InterPro" id="IPR050098">
    <property type="entry name" value="TFPI/VKTCI-like"/>
</dbReference>
<dbReference type="InterPro" id="IPR036880">
    <property type="entry name" value="Kunitz_BPTI_sf"/>
</dbReference>
<comment type="caution">
    <text evidence="4">The sequence shown here is derived from an EMBL/GenBank/DDBJ whole genome shotgun (WGS) entry which is preliminary data.</text>
</comment>
<dbReference type="PANTHER" id="PTHR10083">
    <property type="entry name" value="KUNITZ-TYPE PROTEASE INHIBITOR-RELATED"/>
    <property type="match status" value="1"/>
</dbReference>
<dbReference type="Gene3D" id="4.10.410.10">
    <property type="entry name" value="Pancreatic trypsin inhibitor Kunitz domain"/>
    <property type="match status" value="1"/>
</dbReference>
<dbReference type="EMBL" id="JAKROA010000005">
    <property type="protein sequence ID" value="KAL5106972.1"/>
    <property type="molecule type" value="Genomic_DNA"/>
</dbReference>
<dbReference type="SUPFAM" id="SSF57362">
    <property type="entry name" value="BPTI-like"/>
    <property type="match status" value="1"/>
</dbReference>
<proteinExistence type="predicted"/>
<evidence type="ECO:0000313" key="4">
    <source>
        <dbReference type="EMBL" id="KAL5106972.1"/>
    </source>
</evidence>
<gene>
    <name evidence="4" type="ORF">TcWFU_006962</name>
</gene>